<comment type="caution">
    <text evidence="10">The sequence shown here is derived from an EMBL/GenBank/DDBJ whole genome shotgun (WGS) entry which is preliminary data.</text>
</comment>
<feature type="transmembrane region" description="Helical" evidence="8">
    <location>
        <begin position="187"/>
        <end position="207"/>
    </location>
</feature>
<proteinExistence type="inferred from homology"/>
<dbReference type="InParanoid" id="A0A2V0NQZ0"/>
<keyword evidence="11" id="KW-1185">Reference proteome</keyword>
<evidence type="ECO:0000256" key="2">
    <source>
        <dbReference type="ARBA" id="ARBA00009749"/>
    </source>
</evidence>
<evidence type="ECO:0000313" key="10">
    <source>
        <dbReference type="EMBL" id="GBF90066.1"/>
    </source>
</evidence>
<keyword evidence="6 8" id="KW-1133">Transmembrane helix</keyword>
<comment type="subcellular location">
    <subcellularLocation>
        <location evidence="1">Membrane</location>
        <topology evidence="1">Multi-pass membrane protein</topology>
    </subcellularLocation>
</comment>
<protein>
    <submittedName>
        <fullName evidence="10">Magnesium transporter</fullName>
    </submittedName>
</protein>
<dbReference type="Pfam" id="PF01769">
    <property type="entry name" value="MgtE"/>
    <property type="match status" value="1"/>
</dbReference>
<dbReference type="Proteomes" id="UP000247498">
    <property type="component" value="Unassembled WGS sequence"/>
</dbReference>
<sequence>MDCEARTVQRGVRATAGSLALRPRLPSRWPAPAAPRVAGAPTPPLLLRRCACRVAASRDATPASALIEESLDHRAALCDSGLPDPDMCLIPEAEEEPPPHVPIAAEALSRGRWLVGLMAAQSLSSIILDRYSDLLREHLVITLFLTMLVGAGGNAGNQSSIKVIRGLATGALDTSDACIRATLAEQAAVGVLLGGALSAAGFARVFLTNGSLANSSAIGLSVLGIVSSSCLLGSGLPFMLARAGVDPANAGTSIQVVMDVLGVAITCATCDLVLGQLAGSMG</sequence>
<accession>A0A2V0NQZ0</accession>
<dbReference type="PANTHER" id="PTHR41394:SF5">
    <property type="entry name" value="SLC41A_MGTE INTEGRAL MEMBRANE DOMAIN-CONTAINING PROTEIN"/>
    <property type="match status" value="1"/>
</dbReference>
<evidence type="ECO:0000256" key="1">
    <source>
        <dbReference type="ARBA" id="ARBA00004141"/>
    </source>
</evidence>
<feature type="transmembrane region" description="Helical" evidence="8">
    <location>
        <begin position="219"/>
        <end position="240"/>
    </location>
</feature>
<feature type="domain" description="SLC41A/MgtE integral membrane" evidence="9">
    <location>
        <begin position="146"/>
        <end position="267"/>
    </location>
</feature>
<name>A0A2V0NQZ0_9CHLO</name>
<dbReference type="PANTHER" id="PTHR41394">
    <property type="entry name" value="MAGNESIUM TRANSPORTER MGTE"/>
    <property type="match status" value="1"/>
</dbReference>
<dbReference type="Gene3D" id="1.10.357.20">
    <property type="entry name" value="SLC41 divalent cation transporters, integral membrane domain"/>
    <property type="match status" value="1"/>
</dbReference>
<evidence type="ECO:0000259" key="9">
    <source>
        <dbReference type="Pfam" id="PF01769"/>
    </source>
</evidence>
<evidence type="ECO:0000256" key="5">
    <source>
        <dbReference type="ARBA" id="ARBA00022842"/>
    </source>
</evidence>
<evidence type="ECO:0000256" key="8">
    <source>
        <dbReference type="SAM" id="Phobius"/>
    </source>
</evidence>
<dbReference type="InterPro" id="IPR006667">
    <property type="entry name" value="SLC41_membr_dom"/>
</dbReference>
<evidence type="ECO:0000256" key="3">
    <source>
        <dbReference type="ARBA" id="ARBA00022448"/>
    </source>
</evidence>
<evidence type="ECO:0000256" key="4">
    <source>
        <dbReference type="ARBA" id="ARBA00022692"/>
    </source>
</evidence>
<dbReference type="SUPFAM" id="SSF161093">
    <property type="entry name" value="MgtE membrane domain-like"/>
    <property type="match status" value="1"/>
</dbReference>
<dbReference type="AlphaFoldDB" id="A0A2V0NQZ0"/>
<dbReference type="OrthoDB" id="48232at2759"/>
<keyword evidence="7 8" id="KW-0472">Membrane</keyword>
<comment type="similarity">
    <text evidence="2">Belongs to the SLC41A transporter family.</text>
</comment>
<dbReference type="EMBL" id="BDRX01000014">
    <property type="protein sequence ID" value="GBF90066.1"/>
    <property type="molecule type" value="Genomic_DNA"/>
</dbReference>
<keyword evidence="5" id="KW-0460">Magnesium</keyword>
<keyword evidence="3" id="KW-0813">Transport</keyword>
<evidence type="ECO:0000313" key="11">
    <source>
        <dbReference type="Proteomes" id="UP000247498"/>
    </source>
</evidence>
<evidence type="ECO:0000256" key="6">
    <source>
        <dbReference type="ARBA" id="ARBA00022989"/>
    </source>
</evidence>
<dbReference type="GO" id="GO:0016020">
    <property type="term" value="C:membrane"/>
    <property type="evidence" value="ECO:0007669"/>
    <property type="project" value="UniProtKB-SubCell"/>
</dbReference>
<reference evidence="10 11" key="1">
    <citation type="journal article" date="2018" name="Sci. Rep.">
        <title>Raphidocelis subcapitata (=Pseudokirchneriella subcapitata) provides an insight into genome evolution and environmental adaptations in the Sphaeropleales.</title>
        <authorList>
            <person name="Suzuki S."/>
            <person name="Yamaguchi H."/>
            <person name="Nakajima N."/>
            <person name="Kawachi M."/>
        </authorList>
    </citation>
    <scope>NUCLEOTIDE SEQUENCE [LARGE SCALE GENOMIC DNA]</scope>
    <source>
        <strain evidence="10 11">NIES-35</strain>
    </source>
</reference>
<dbReference type="STRING" id="307507.A0A2V0NQZ0"/>
<evidence type="ECO:0000256" key="7">
    <source>
        <dbReference type="ARBA" id="ARBA00023136"/>
    </source>
</evidence>
<gene>
    <name evidence="10" type="ORF">Rsub_02774</name>
</gene>
<dbReference type="InterPro" id="IPR036739">
    <property type="entry name" value="SLC41_membr_dom_sf"/>
</dbReference>
<dbReference type="GO" id="GO:0008324">
    <property type="term" value="F:monoatomic cation transmembrane transporter activity"/>
    <property type="evidence" value="ECO:0007669"/>
    <property type="project" value="InterPro"/>
</dbReference>
<feature type="transmembrane region" description="Helical" evidence="8">
    <location>
        <begin position="252"/>
        <end position="274"/>
    </location>
</feature>
<organism evidence="10 11">
    <name type="scientific">Raphidocelis subcapitata</name>
    <dbReference type="NCBI Taxonomy" id="307507"/>
    <lineage>
        <taxon>Eukaryota</taxon>
        <taxon>Viridiplantae</taxon>
        <taxon>Chlorophyta</taxon>
        <taxon>core chlorophytes</taxon>
        <taxon>Chlorophyceae</taxon>
        <taxon>CS clade</taxon>
        <taxon>Sphaeropleales</taxon>
        <taxon>Selenastraceae</taxon>
        <taxon>Raphidocelis</taxon>
    </lineage>
</organism>
<keyword evidence="4 8" id="KW-0812">Transmembrane</keyword>